<evidence type="ECO:0000256" key="3">
    <source>
        <dbReference type="ARBA" id="ARBA00023163"/>
    </source>
</evidence>
<sequence>MDYCLDRTLNIPLGIQLRGLIEYGITFGALQAGEKLPSVREMAEMVGVAPMTVAQVYRELKDAELIYSKPGSGNFISDAGRLPQHSQENVLRLHGMADQFIEHARMMGMSVIDMTTLIQTRINLHPRHVKHKLIMVGNFLSSTQDYAMLINQVLDDLVTVEATTVAILRENDISRDLAKNADMILTFAHRRREVMELLPGKQVVSISFIPSEETRRALASVNPLSHIVVVSIFPEFTLLMKAGVERFASHVQSITVINLDDPNLPELLTEADVLVYATGAESLSAQMAPEKICFEYRHIPDSGEIQRVIRPLLQHSMTPCHDTPNRGSYENQ</sequence>
<evidence type="ECO:0000313" key="5">
    <source>
        <dbReference type="EMBL" id="ROG98105.1"/>
    </source>
</evidence>
<keyword evidence="3" id="KW-0804">Transcription</keyword>
<dbReference type="Pfam" id="PF00392">
    <property type="entry name" value="GntR"/>
    <property type="match status" value="1"/>
</dbReference>
<dbReference type="InterPro" id="IPR000524">
    <property type="entry name" value="Tscrpt_reg_HTH_GntR"/>
</dbReference>
<protein>
    <submittedName>
        <fullName evidence="5">GntR family transcriptional regulator</fullName>
    </submittedName>
</protein>
<dbReference type="PROSITE" id="PS50949">
    <property type="entry name" value="HTH_GNTR"/>
    <property type="match status" value="1"/>
</dbReference>
<accession>A0A422ZW08</accession>
<organism evidence="5 6">
    <name type="scientific">Klebsiella pneumoniae</name>
    <dbReference type="NCBI Taxonomy" id="573"/>
    <lineage>
        <taxon>Bacteria</taxon>
        <taxon>Pseudomonadati</taxon>
        <taxon>Pseudomonadota</taxon>
        <taxon>Gammaproteobacteria</taxon>
        <taxon>Enterobacterales</taxon>
        <taxon>Enterobacteriaceae</taxon>
        <taxon>Klebsiella/Raoultella group</taxon>
        <taxon>Klebsiella</taxon>
        <taxon>Klebsiella pneumoniae complex</taxon>
    </lineage>
</organism>
<feature type="domain" description="HTH gntR-type" evidence="4">
    <location>
        <begin position="11"/>
        <end position="79"/>
    </location>
</feature>
<dbReference type="InterPro" id="IPR036388">
    <property type="entry name" value="WH-like_DNA-bd_sf"/>
</dbReference>
<dbReference type="PANTHER" id="PTHR38445:SF9">
    <property type="entry name" value="HTH-TYPE TRANSCRIPTIONAL REPRESSOR YTRA"/>
    <property type="match status" value="1"/>
</dbReference>
<dbReference type="GO" id="GO:0003677">
    <property type="term" value="F:DNA binding"/>
    <property type="evidence" value="ECO:0007669"/>
    <property type="project" value="UniProtKB-KW"/>
</dbReference>
<keyword evidence="1" id="KW-0805">Transcription regulation</keyword>
<dbReference type="EMBL" id="MPYG04000083">
    <property type="protein sequence ID" value="ROG98105.1"/>
    <property type="molecule type" value="Genomic_DNA"/>
</dbReference>
<evidence type="ECO:0000259" key="4">
    <source>
        <dbReference type="PROSITE" id="PS50949"/>
    </source>
</evidence>
<proteinExistence type="predicted"/>
<evidence type="ECO:0000256" key="2">
    <source>
        <dbReference type="ARBA" id="ARBA00023125"/>
    </source>
</evidence>
<name>A0A422ZW08_KLEPN</name>
<dbReference type="Proteomes" id="UP000283322">
    <property type="component" value="Unassembled WGS sequence"/>
</dbReference>
<comment type="caution">
    <text evidence="5">The sequence shown here is derived from an EMBL/GenBank/DDBJ whole genome shotgun (WGS) entry which is preliminary data.</text>
</comment>
<dbReference type="InterPro" id="IPR036390">
    <property type="entry name" value="WH_DNA-bd_sf"/>
</dbReference>
<gene>
    <name evidence="5" type="ORF">BL124_00011435</name>
</gene>
<dbReference type="SMART" id="SM00345">
    <property type="entry name" value="HTH_GNTR"/>
    <property type="match status" value="1"/>
</dbReference>
<dbReference type="SUPFAM" id="SSF46785">
    <property type="entry name" value="Winged helix' DNA-binding domain"/>
    <property type="match status" value="1"/>
</dbReference>
<reference evidence="5 6" key="1">
    <citation type="submission" date="2018-10" db="EMBL/GenBank/DDBJ databases">
        <authorList>
            <person name="Vanduin D."/>
            <person name="Fouts D."/>
            <person name="Wright M."/>
            <person name="Sutton G."/>
            <person name="Nguyen K."/>
            <person name="Kreiswirth B."/>
            <person name="Chen L."/>
            <person name="Rojas L."/>
            <person name="Hujer A."/>
            <person name="Hujer K."/>
            <person name="Bonomo R."/>
            <person name="Adams M."/>
        </authorList>
    </citation>
    <scope>NUCLEOTIDE SEQUENCE [LARGE SCALE GENOMIC DNA]</scope>
    <source>
        <strain evidence="5 6">CRK0165</strain>
    </source>
</reference>
<dbReference type="Gene3D" id="1.10.10.10">
    <property type="entry name" value="Winged helix-like DNA-binding domain superfamily/Winged helix DNA-binding domain"/>
    <property type="match status" value="1"/>
</dbReference>
<dbReference type="GO" id="GO:0003700">
    <property type="term" value="F:DNA-binding transcription factor activity"/>
    <property type="evidence" value="ECO:0007669"/>
    <property type="project" value="InterPro"/>
</dbReference>
<evidence type="ECO:0000313" key="6">
    <source>
        <dbReference type="Proteomes" id="UP000283322"/>
    </source>
</evidence>
<dbReference type="RefSeq" id="WP_104468018.1">
    <property type="nucleotide sequence ID" value="NZ_CAAHCK010000051.1"/>
</dbReference>
<dbReference type="CDD" id="cd07377">
    <property type="entry name" value="WHTH_GntR"/>
    <property type="match status" value="1"/>
</dbReference>
<dbReference type="AlphaFoldDB" id="A0A422ZW08"/>
<dbReference type="PANTHER" id="PTHR38445">
    <property type="entry name" value="HTH-TYPE TRANSCRIPTIONAL REPRESSOR YTRA"/>
    <property type="match status" value="1"/>
</dbReference>
<evidence type="ECO:0000256" key="1">
    <source>
        <dbReference type="ARBA" id="ARBA00023015"/>
    </source>
</evidence>
<keyword evidence="2" id="KW-0238">DNA-binding</keyword>